<accession>A0AAN5DF06</accession>
<dbReference type="Gene3D" id="1.10.510.10">
    <property type="entry name" value="Transferase(Phosphotransferase) domain 1"/>
    <property type="match status" value="1"/>
</dbReference>
<dbReference type="SUPFAM" id="SSF56112">
    <property type="entry name" value="Protein kinase-like (PK-like)"/>
    <property type="match status" value="1"/>
</dbReference>
<dbReference type="EC" id="2.7.11.1" evidence="1"/>
<evidence type="ECO:0000256" key="1">
    <source>
        <dbReference type="ARBA" id="ARBA00012513"/>
    </source>
</evidence>
<protein>
    <recommendedName>
        <fullName evidence="1">non-specific serine/threonine protein kinase</fullName>
        <ecNumber evidence="1">2.7.11.1</ecNumber>
    </recommendedName>
</protein>
<dbReference type="InterPro" id="IPR000719">
    <property type="entry name" value="Prot_kinase_dom"/>
</dbReference>
<feature type="domain" description="Protein kinase" evidence="2">
    <location>
        <begin position="75"/>
        <end position="340"/>
    </location>
</feature>
<proteinExistence type="predicted"/>
<evidence type="ECO:0000313" key="3">
    <source>
        <dbReference type="EMBL" id="GMR60880.1"/>
    </source>
</evidence>
<dbReference type="PROSITE" id="PS00108">
    <property type="entry name" value="PROTEIN_KINASE_ST"/>
    <property type="match status" value="1"/>
</dbReference>
<evidence type="ECO:0000313" key="4">
    <source>
        <dbReference type="Proteomes" id="UP001328107"/>
    </source>
</evidence>
<organism evidence="3 4">
    <name type="scientific">Pristionchus mayeri</name>
    <dbReference type="NCBI Taxonomy" id="1317129"/>
    <lineage>
        <taxon>Eukaryota</taxon>
        <taxon>Metazoa</taxon>
        <taxon>Ecdysozoa</taxon>
        <taxon>Nematoda</taxon>
        <taxon>Chromadorea</taxon>
        <taxon>Rhabditida</taxon>
        <taxon>Rhabditina</taxon>
        <taxon>Diplogasteromorpha</taxon>
        <taxon>Diplogasteroidea</taxon>
        <taxon>Neodiplogasteridae</taxon>
        <taxon>Pristionchus</taxon>
    </lineage>
</organism>
<dbReference type="GO" id="GO:0004674">
    <property type="term" value="F:protein serine/threonine kinase activity"/>
    <property type="evidence" value="ECO:0007669"/>
    <property type="project" value="UniProtKB-EC"/>
</dbReference>
<comment type="caution">
    <text evidence="3">The sequence shown here is derived from an EMBL/GenBank/DDBJ whole genome shotgun (WGS) entry which is preliminary data.</text>
</comment>
<reference evidence="4" key="1">
    <citation type="submission" date="2022-10" db="EMBL/GenBank/DDBJ databases">
        <title>Genome assembly of Pristionchus species.</title>
        <authorList>
            <person name="Yoshida K."/>
            <person name="Sommer R.J."/>
        </authorList>
    </citation>
    <scope>NUCLEOTIDE SEQUENCE [LARGE SCALE GENOMIC DNA]</scope>
    <source>
        <strain evidence="4">RS5460</strain>
    </source>
</reference>
<keyword evidence="4" id="KW-1185">Reference proteome</keyword>
<feature type="non-terminal residue" evidence="3">
    <location>
        <position position="1"/>
    </location>
</feature>
<dbReference type="Pfam" id="PF00069">
    <property type="entry name" value="Pkinase"/>
    <property type="match status" value="1"/>
</dbReference>
<dbReference type="SMART" id="SM00220">
    <property type="entry name" value="S_TKc"/>
    <property type="match status" value="1"/>
</dbReference>
<dbReference type="EMBL" id="BTRK01000006">
    <property type="protein sequence ID" value="GMR60880.1"/>
    <property type="molecule type" value="Genomic_DNA"/>
</dbReference>
<dbReference type="AlphaFoldDB" id="A0AAN5DF06"/>
<name>A0AAN5DF06_9BILA</name>
<dbReference type="InterPro" id="IPR011009">
    <property type="entry name" value="Kinase-like_dom_sf"/>
</dbReference>
<sequence length="364" mass="41884">LPPLPSLPLSFSLPDCLSQEKCSSFSFFFITPSHLFILRSIRMSDERASCEREEEEWDDRLPATNQMIRGKEAAYSIGKMINRGRFGAIYEVLRKRDGKRFAAKLEVCGDHSHGLDMDYSVLKKAGKDEGRGMMAVLEDRGKIAGHFRFIVMTLMGHDMWRLRTELTEEGRFSLSTSLRLALLTLHPIEHLHSLGYIHRDIKASNFVLSSDGCNVCIIDFGLCRHYRDKAGDQKAARGEVAQFRGTTRYASLAAHHHLDQSPRDDVESWLYMIIEFITGFLPWSHFGRKEREEVLRMKEAARSSEGLHELLKYCPTSEFRRILKYLDGLSFDSQVDYSYLGQLIGLSIRNHHVNLDEPFDWQES</sequence>
<evidence type="ECO:0000259" key="2">
    <source>
        <dbReference type="PROSITE" id="PS50011"/>
    </source>
</evidence>
<gene>
    <name evidence="3" type="ORF">PMAYCL1PPCAC_31075</name>
</gene>
<dbReference type="PANTHER" id="PTHR11909">
    <property type="entry name" value="CASEIN KINASE-RELATED"/>
    <property type="match status" value="1"/>
</dbReference>
<dbReference type="InterPro" id="IPR008271">
    <property type="entry name" value="Ser/Thr_kinase_AS"/>
</dbReference>
<dbReference type="Proteomes" id="UP001328107">
    <property type="component" value="Unassembled WGS sequence"/>
</dbReference>
<dbReference type="InterPro" id="IPR050235">
    <property type="entry name" value="CK1_Ser-Thr_kinase"/>
</dbReference>
<dbReference type="GO" id="GO:0005524">
    <property type="term" value="F:ATP binding"/>
    <property type="evidence" value="ECO:0007669"/>
    <property type="project" value="InterPro"/>
</dbReference>
<dbReference type="PROSITE" id="PS50011">
    <property type="entry name" value="PROTEIN_KINASE_DOM"/>
    <property type="match status" value="1"/>
</dbReference>